<accession>A0ABS8G9J9</accession>
<dbReference type="Proteomes" id="UP001520878">
    <property type="component" value="Unassembled WGS sequence"/>
</dbReference>
<dbReference type="Pfam" id="PF02517">
    <property type="entry name" value="Rce1-like"/>
    <property type="match status" value="1"/>
</dbReference>
<keyword evidence="4" id="KW-1185">Reference proteome</keyword>
<keyword evidence="3" id="KW-0482">Metalloprotease</keyword>
<dbReference type="RefSeq" id="WP_229158247.1">
    <property type="nucleotide sequence ID" value="NZ_JAJEWP010000001.1"/>
</dbReference>
<feature type="transmembrane region" description="Helical" evidence="1">
    <location>
        <begin position="205"/>
        <end position="223"/>
    </location>
</feature>
<reference evidence="3 4" key="1">
    <citation type="submission" date="2021-10" db="EMBL/GenBank/DDBJ databases">
        <title>Draft genome of Aestuariibacter halophilus JC2043.</title>
        <authorList>
            <person name="Emsley S.A."/>
            <person name="Pfannmuller K.M."/>
            <person name="Ushijima B."/>
            <person name="Saw J.H."/>
            <person name="Videau P."/>
        </authorList>
    </citation>
    <scope>NUCLEOTIDE SEQUENCE [LARGE SCALE GENOMIC DNA]</scope>
    <source>
        <strain evidence="3 4">JC2043</strain>
    </source>
</reference>
<evidence type="ECO:0000313" key="3">
    <source>
        <dbReference type="EMBL" id="MCC2615886.1"/>
    </source>
</evidence>
<evidence type="ECO:0000259" key="2">
    <source>
        <dbReference type="Pfam" id="PF02517"/>
    </source>
</evidence>
<feature type="transmembrane region" description="Helical" evidence="1">
    <location>
        <begin position="46"/>
        <end position="65"/>
    </location>
</feature>
<evidence type="ECO:0000313" key="4">
    <source>
        <dbReference type="Proteomes" id="UP001520878"/>
    </source>
</evidence>
<organism evidence="3 4">
    <name type="scientific">Fluctibacter halophilus</name>
    <dbReference type="NCBI Taxonomy" id="226011"/>
    <lineage>
        <taxon>Bacteria</taxon>
        <taxon>Pseudomonadati</taxon>
        <taxon>Pseudomonadota</taxon>
        <taxon>Gammaproteobacteria</taxon>
        <taxon>Alteromonadales</taxon>
        <taxon>Alteromonadaceae</taxon>
        <taxon>Fluctibacter</taxon>
    </lineage>
</organism>
<keyword evidence="1" id="KW-0812">Transmembrane</keyword>
<keyword evidence="3" id="KW-0645">Protease</keyword>
<feature type="transmembrane region" description="Helical" evidence="1">
    <location>
        <begin position="21"/>
        <end position="40"/>
    </location>
</feature>
<keyword evidence="1" id="KW-1133">Transmembrane helix</keyword>
<comment type="caution">
    <text evidence="3">The sequence shown here is derived from an EMBL/GenBank/DDBJ whole genome shotgun (WGS) entry which is preliminary data.</text>
</comment>
<keyword evidence="3" id="KW-0378">Hydrolase</keyword>
<dbReference type="GO" id="GO:0008237">
    <property type="term" value="F:metallopeptidase activity"/>
    <property type="evidence" value="ECO:0007669"/>
    <property type="project" value="UniProtKB-KW"/>
</dbReference>
<sequence>MKHSTINTMIAETLPIPHHRRWLELVGLFIVTPIAMVVWVDQLQGWLMPVLVTVGMVCFWLLWSDTTFKRFRLWRTEALGHDLRRMLWLFVPGAAVLMIGCLWLTPELFLSLPTQHTTFWLMTLLLYPIISVLPQEIIFRTYFFHRYKHILPDKRLRLLISTLSFALVHGVYGNSVAMLLSLLGGVLFGYRYLQTRSTLMVVIEHSVWGSFLFTVGFGVYLLSQSPV</sequence>
<name>A0ABS8G9J9_9ALTE</name>
<evidence type="ECO:0000256" key="1">
    <source>
        <dbReference type="SAM" id="Phobius"/>
    </source>
</evidence>
<dbReference type="InterPro" id="IPR003675">
    <property type="entry name" value="Rce1/LyrA-like_dom"/>
</dbReference>
<feature type="transmembrane region" description="Helical" evidence="1">
    <location>
        <begin position="117"/>
        <end position="139"/>
    </location>
</feature>
<protein>
    <submittedName>
        <fullName evidence="3">CPBP family intramembrane metalloprotease</fullName>
    </submittedName>
</protein>
<proteinExistence type="predicted"/>
<feature type="domain" description="CAAX prenyl protease 2/Lysostaphin resistance protein A-like" evidence="2">
    <location>
        <begin position="120"/>
        <end position="208"/>
    </location>
</feature>
<keyword evidence="1" id="KW-0472">Membrane</keyword>
<dbReference type="EMBL" id="JAJEWP010000001">
    <property type="protein sequence ID" value="MCC2615886.1"/>
    <property type="molecule type" value="Genomic_DNA"/>
</dbReference>
<feature type="transmembrane region" description="Helical" evidence="1">
    <location>
        <begin position="160"/>
        <end position="193"/>
    </location>
</feature>
<feature type="transmembrane region" description="Helical" evidence="1">
    <location>
        <begin position="86"/>
        <end position="105"/>
    </location>
</feature>
<gene>
    <name evidence="3" type="ORF">LJ739_06505</name>
</gene>